<dbReference type="PANTHER" id="PTHR43162:SF1">
    <property type="entry name" value="PRESTALK A DIFFERENTIATION PROTEIN A"/>
    <property type="match status" value="1"/>
</dbReference>
<dbReference type="InterPro" id="IPR036291">
    <property type="entry name" value="NAD(P)-bd_dom_sf"/>
</dbReference>
<dbReference type="Pfam" id="PF05368">
    <property type="entry name" value="NmrA"/>
    <property type="match status" value="1"/>
</dbReference>
<dbReference type="Gene3D" id="3.90.25.10">
    <property type="entry name" value="UDP-galactose 4-epimerase, domain 1"/>
    <property type="match status" value="1"/>
</dbReference>
<dbReference type="InterPro" id="IPR008030">
    <property type="entry name" value="NmrA-like"/>
</dbReference>
<dbReference type="SUPFAM" id="SSF51735">
    <property type="entry name" value="NAD(P)-binding Rossmann-fold domains"/>
    <property type="match status" value="1"/>
</dbReference>
<sequence>MKIILTGSLGHISKPVTEQLVKLGHAVTVISHSAARAAQITALGATPAIGSIDDEAFLTRTFQGTDAVYLMITAATTTGDIFEAGRQEAMIYANAVKAAGVKQVVNLSSVGANLGPEVGALHIYNIIEGVLTAELPGVNLTFIRPTGMYYNLFGQLATIRQDHAIYTNSSLTKPNSWVAPVDIAPVVVQALTAPAAGTTVQYVASDEKTYPEVAAILATALGMPDLKVIQISDEQLLKRLTAVNPRTEFFTQYVKMTAYERDHDFYVDYRAHQPVLGPTKLTDFATTFAKVYHQQASAE</sequence>
<dbReference type="InterPro" id="IPR051604">
    <property type="entry name" value="Ergot_Alk_Oxidoreductase"/>
</dbReference>
<accession>A0ABU1A7S9</accession>
<proteinExistence type="predicted"/>
<protein>
    <submittedName>
        <fullName evidence="2">NAD(P)H-binding protein</fullName>
    </submittedName>
</protein>
<keyword evidence="3" id="KW-1185">Reference proteome</keyword>
<evidence type="ECO:0000313" key="2">
    <source>
        <dbReference type="EMBL" id="MDQ7937007.1"/>
    </source>
</evidence>
<dbReference type="EMBL" id="JAVCWF010000001">
    <property type="protein sequence ID" value="MDQ7937007.1"/>
    <property type="molecule type" value="Genomic_DNA"/>
</dbReference>
<comment type="caution">
    <text evidence="2">The sequence shown here is derived from an EMBL/GenBank/DDBJ whole genome shotgun (WGS) entry which is preliminary data.</text>
</comment>
<dbReference type="RefSeq" id="WP_308702786.1">
    <property type="nucleotide sequence ID" value="NZ_AP027463.1"/>
</dbReference>
<evidence type="ECO:0000313" key="3">
    <source>
        <dbReference type="Proteomes" id="UP001227831"/>
    </source>
</evidence>
<evidence type="ECO:0000259" key="1">
    <source>
        <dbReference type="Pfam" id="PF05368"/>
    </source>
</evidence>
<reference evidence="2 3" key="1">
    <citation type="journal article" date="2023" name="Int. J. Syst. Evol. Microbiol.">
        <title>Lactiplantibacillus brownii sp. nov., a novel psychrotolerant species isolated from sauerkraut.</title>
        <authorList>
            <person name="Heng Y.C."/>
            <person name="Silvaraju S."/>
            <person name="Lee J.K.Y."/>
            <person name="Kittelmann S."/>
        </authorList>
    </citation>
    <scope>NUCLEOTIDE SEQUENCE [LARGE SCALE GENOMIC DNA]</scope>
    <source>
        <strain evidence="2 3">WILCCON 0030</strain>
    </source>
</reference>
<dbReference type="Proteomes" id="UP001227831">
    <property type="component" value="Unassembled WGS sequence"/>
</dbReference>
<dbReference type="PANTHER" id="PTHR43162">
    <property type="match status" value="1"/>
</dbReference>
<organism evidence="2 3">
    <name type="scientific">Lactiplantibacillus brownii</name>
    <dbReference type="NCBI Taxonomy" id="3069269"/>
    <lineage>
        <taxon>Bacteria</taxon>
        <taxon>Bacillati</taxon>
        <taxon>Bacillota</taxon>
        <taxon>Bacilli</taxon>
        <taxon>Lactobacillales</taxon>
        <taxon>Lactobacillaceae</taxon>
        <taxon>Lactiplantibacillus</taxon>
    </lineage>
</organism>
<name>A0ABU1A7S9_9LACO</name>
<feature type="domain" description="NmrA-like" evidence="1">
    <location>
        <begin position="2"/>
        <end position="251"/>
    </location>
</feature>
<dbReference type="Gene3D" id="3.40.50.720">
    <property type="entry name" value="NAD(P)-binding Rossmann-like Domain"/>
    <property type="match status" value="1"/>
</dbReference>
<gene>
    <name evidence="2" type="ORF">RA086_05030</name>
</gene>